<gene>
    <name evidence="2" type="ORF">HanXRQr2_Chr02g0066291</name>
</gene>
<name>A0A9K3JP11_HELAN</name>
<proteinExistence type="predicted"/>
<reference evidence="2" key="2">
    <citation type="submission" date="2020-06" db="EMBL/GenBank/DDBJ databases">
        <title>Helianthus annuus Genome sequencing and assembly Release 2.</title>
        <authorList>
            <person name="Gouzy J."/>
            <person name="Langlade N."/>
            <person name="Munos S."/>
        </authorList>
    </citation>
    <scope>NUCLEOTIDE SEQUENCE</scope>
    <source>
        <tissue evidence="2">Leaves</tissue>
    </source>
</reference>
<sequence>MQGISKVDELSNKITQSDEQESQNRSNRKFFFSSNFGESEVCGCAAGVRAVQHSQNRRNGRSYDETKIQKTSFNWELFQKKIRRN</sequence>
<feature type="compositionally biased region" description="Basic and acidic residues" evidence="1">
    <location>
        <begin position="1"/>
        <end position="11"/>
    </location>
</feature>
<comment type="caution">
    <text evidence="2">The sequence shown here is derived from an EMBL/GenBank/DDBJ whole genome shotgun (WGS) entry which is preliminary data.</text>
</comment>
<dbReference type="Gramene" id="mRNA:HanXRQr2_Chr02g0066291">
    <property type="protein sequence ID" value="mRNA:HanXRQr2_Chr02g0066291"/>
    <property type="gene ID" value="HanXRQr2_Chr02g0066291"/>
</dbReference>
<accession>A0A9K3JP11</accession>
<keyword evidence="3" id="KW-1185">Reference proteome</keyword>
<dbReference type="Proteomes" id="UP000215914">
    <property type="component" value="Unassembled WGS sequence"/>
</dbReference>
<protein>
    <submittedName>
        <fullName evidence="2">Uncharacterized protein</fullName>
    </submittedName>
</protein>
<reference evidence="2" key="1">
    <citation type="journal article" date="2017" name="Nature">
        <title>The sunflower genome provides insights into oil metabolism, flowering and Asterid evolution.</title>
        <authorList>
            <person name="Badouin H."/>
            <person name="Gouzy J."/>
            <person name="Grassa C.J."/>
            <person name="Murat F."/>
            <person name="Staton S.E."/>
            <person name="Cottret L."/>
            <person name="Lelandais-Briere C."/>
            <person name="Owens G.L."/>
            <person name="Carrere S."/>
            <person name="Mayjonade B."/>
            <person name="Legrand L."/>
            <person name="Gill N."/>
            <person name="Kane N.C."/>
            <person name="Bowers J.E."/>
            <person name="Hubner S."/>
            <person name="Bellec A."/>
            <person name="Berard A."/>
            <person name="Berges H."/>
            <person name="Blanchet N."/>
            <person name="Boniface M.C."/>
            <person name="Brunel D."/>
            <person name="Catrice O."/>
            <person name="Chaidir N."/>
            <person name="Claudel C."/>
            <person name="Donnadieu C."/>
            <person name="Faraut T."/>
            <person name="Fievet G."/>
            <person name="Helmstetter N."/>
            <person name="King M."/>
            <person name="Knapp S.J."/>
            <person name="Lai Z."/>
            <person name="Le Paslier M.C."/>
            <person name="Lippi Y."/>
            <person name="Lorenzon L."/>
            <person name="Mandel J.R."/>
            <person name="Marage G."/>
            <person name="Marchand G."/>
            <person name="Marquand E."/>
            <person name="Bret-Mestries E."/>
            <person name="Morien E."/>
            <person name="Nambeesan S."/>
            <person name="Nguyen T."/>
            <person name="Pegot-Espagnet P."/>
            <person name="Pouilly N."/>
            <person name="Raftis F."/>
            <person name="Sallet E."/>
            <person name="Schiex T."/>
            <person name="Thomas J."/>
            <person name="Vandecasteele C."/>
            <person name="Vares D."/>
            <person name="Vear F."/>
            <person name="Vautrin S."/>
            <person name="Crespi M."/>
            <person name="Mangin B."/>
            <person name="Burke J.M."/>
            <person name="Salse J."/>
            <person name="Munos S."/>
            <person name="Vincourt P."/>
            <person name="Rieseberg L.H."/>
            <person name="Langlade N.B."/>
        </authorList>
    </citation>
    <scope>NUCLEOTIDE SEQUENCE</scope>
    <source>
        <tissue evidence="2">Leaves</tissue>
    </source>
</reference>
<evidence type="ECO:0000256" key="1">
    <source>
        <dbReference type="SAM" id="MobiDB-lite"/>
    </source>
</evidence>
<dbReference type="AlphaFoldDB" id="A0A9K3JP11"/>
<feature type="region of interest" description="Disordered" evidence="1">
    <location>
        <begin position="1"/>
        <end position="27"/>
    </location>
</feature>
<organism evidence="2 3">
    <name type="scientific">Helianthus annuus</name>
    <name type="common">Common sunflower</name>
    <dbReference type="NCBI Taxonomy" id="4232"/>
    <lineage>
        <taxon>Eukaryota</taxon>
        <taxon>Viridiplantae</taxon>
        <taxon>Streptophyta</taxon>
        <taxon>Embryophyta</taxon>
        <taxon>Tracheophyta</taxon>
        <taxon>Spermatophyta</taxon>
        <taxon>Magnoliopsida</taxon>
        <taxon>eudicotyledons</taxon>
        <taxon>Gunneridae</taxon>
        <taxon>Pentapetalae</taxon>
        <taxon>asterids</taxon>
        <taxon>campanulids</taxon>
        <taxon>Asterales</taxon>
        <taxon>Asteraceae</taxon>
        <taxon>Asteroideae</taxon>
        <taxon>Heliantheae alliance</taxon>
        <taxon>Heliantheae</taxon>
        <taxon>Helianthus</taxon>
    </lineage>
</organism>
<evidence type="ECO:0000313" key="3">
    <source>
        <dbReference type="Proteomes" id="UP000215914"/>
    </source>
</evidence>
<dbReference type="EMBL" id="MNCJ02000317">
    <property type="protein sequence ID" value="KAF5818522.1"/>
    <property type="molecule type" value="Genomic_DNA"/>
</dbReference>
<evidence type="ECO:0000313" key="2">
    <source>
        <dbReference type="EMBL" id="KAF5818522.1"/>
    </source>
</evidence>